<keyword evidence="2" id="KW-0813">Transport</keyword>
<dbReference type="PANTHER" id="PTHR42953">
    <property type="entry name" value="HIGH-AFFINITY ZINC UPTAKE SYSTEM PROTEIN ZNUA-RELATED"/>
    <property type="match status" value="1"/>
</dbReference>
<sequence length="295" mass="32287">MRKLILILAVLMFVSPALAEGLNVTVSIAPLKYFVEQIGGGRVHAEIMVPPGASPATYEPRPRQMVQLEKSALFFAVGVPFERAWLPRMQSANPDITVIETQAGIELRPMAAHHHHGDEEEHHGETEERHDNDGPLDPHIWNAPSLCARMAGTILAGLVKADSAGEAEYRANYDKLITRIHEVDARIRTLLTGLSGSSFMVYHPSWGYFARDYGLVQVPVELEGKEPGPGELAEVIDLAKKENIRAIFTQPQFSGKSAATVARAISGKVVTADPLAEDWDENLIGVAARMAEAMR</sequence>
<protein>
    <submittedName>
        <fullName evidence="6">Cation ABC transporter substrate-binding protein</fullName>
    </submittedName>
</protein>
<evidence type="ECO:0000256" key="3">
    <source>
        <dbReference type="ARBA" id="ARBA00022729"/>
    </source>
</evidence>
<proteinExistence type="inferred from homology"/>
<feature type="region of interest" description="Disordered" evidence="4">
    <location>
        <begin position="111"/>
        <end position="135"/>
    </location>
</feature>
<feature type="chain" id="PRO_5047479753" evidence="5">
    <location>
        <begin position="20"/>
        <end position="295"/>
    </location>
</feature>
<dbReference type="PANTHER" id="PTHR42953:SF3">
    <property type="entry name" value="HIGH-AFFINITY ZINC UPTAKE SYSTEM PROTEIN ZNUA"/>
    <property type="match status" value="1"/>
</dbReference>
<dbReference type="Gene3D" id="3.40.50.1980">
    <property type="entry name" value="Nitrogenase molybdenum iron protein domain"/>
    <property type="match status" value="2"/>
</dbReference>
<dbReference type="SUPFAM" id="SSF53807">
    <property type="entry name" value="Helical backbone' metal receptor"/>
    <property type="match status" value="1"/>
</dbReference>
<dbReference type="RefSeq" id="WP_264981201.1">
    <property type="nucleotide sequence ID" value="NZ_AP026708.1"/>
</dbReference>
<evidence type="ECO:0000256" key="2">
    <source>
        <dbReference type="ARBA" id="ARBA00022448"/>
    </source>
</evidence>
<dbReference type="EMBL" id="AP026708">
    <property type="protein sequence ID" value="BDQ34298.1"/>
    <property type="molecule type" value="Genomic_DNA"/>
</dbReference>
<gene>
    <name evidence="6" type="ORF">JCM14722_18400</name>
</gene>
<reference evidence="6" key="1">
    <citation type="submission" date="2022-08" db="EMBL/GenBank/DDBJ databases">
        <title>Genome Sequence of the sulphate-reducing bacterium, Pseudodesulfovibrio portus JCM14722.</title>
        <authorList>
            <person name="Kondo R."/>
            <person name="Kataoka T."/>
        </authorList>
    </citation>
    <scope>NUCLEOTIDE SEQUENCE</scope>
    <source>
        <strain evidence="6">JCM 14722</strain>
    </source>
</reference>
<feature type="compositionally biased region" description="Basic and acidic residues" evidence="4">
    <location>
        <begin position="116"/>
        <end position="133"/>
    </location>
</feature>
<comment type="similarity">
    <text evidence="1">Belongs to the bacterial solute-binding protein 9 family.</text>
</comment>
<evidence type="ECO:0000313" key="7">
    <source>
        <dbReference type="Proteomes" id="UP001061361"/>
    </source>
</evidence>
<keyword evidence="7" id="KW-1185">Reference proteome</keyword>
<dbReference type="InterPro" id="IPR050492">
    <property type="entry name" value="Bact_metal-bind_prot9"/>
</dbReference>
<dbReference type="InterPro" id="IPR006127">
    <property type="entry name" value="ZnuA-like"/>
</dbReference>
<evidence type="ECO:0000256" key="5">
    <source>
        <dbReference type="SAM" id="SignalP"/>
    </source>
</evidence>
<dbReference type="Proteomes" id="UP001061361">
    <property type="component" value="Chromosome"/>
</dbReference>
<accession>A0ABN6RWJ1</accession>
<keyword evidence="3 5" id="KW-0732">Signal</keyword>
<evidence type="ECO:0000256" key="1">
    <source>
        <dbReference type="ARBA" id="ARBA00011028"/>
    </source>
</evidence>
<dbReference type="Pfam" id="PF01297">
    <property type="entry name" value="ZnuA"/>
    <property type="match status" value="1"/>
</dbReference>
<evidence type="ECO:0000256" key="4">
    <source>
        <dbReference type="SAM" id="MobiDB-lite"/>
    </source>
</evidence>
<name>A0ABN6RWJ1_9BACT</name>
<evidence type="ECO:0000313" key="6">
    <source>
        <dbReference type="EMBL" id="BDQ34298.1"/>
    </source>
</evidence>
<feature type="signal peptide" evidence="5">
    <location>
        <begin position="1"/>
        <end position="19"/>
    </location>
</feature>
<organism evidence="6 7">
    <name type="scientific">Pseudodesulfovibrio portus</name>
    <dbReference type="NCBI Taxonomy" id="231439"/>
    <lineage>
        <taxon>Bacteria</taxon>
        <taxon>Pseudomonadati</taxon>
        <taxon>Thermodesulfobacteriota</taxon>
        <taxon>Desulfovibrionia</taxon>
        <taxon>Desulfovibrionales</taxon>
        <taxon>Desulfovibrionaceae</taxon>
    </lineage>
</organism>